<dbReference type="EMBL" id="JANJQO010001548">
    <property type="protein sequence ID" value="KAJ2970376.1"/>
    <property type="molecule type" value="Genomic_DNA"/>
</dbReference>
<name>A0ACC1MVU3_9HYPO</name>
<dbReference type="Proteomes" id="UP001143910">
    <property type="component" value="Unassembled WGS sequence"/>
</dbReference>
<gene>
    <name evidence="1" type="ORF">NQ176_g8216</name>
</gene>
<evidence type="ECO:0000313" key="2">
    <source>
        <dbReference type="Proteomes" id="UP001143910"/>
    </source>
</evidence>
<organism evidence="1 2">
    <name type="scientific">Zarea fungicola</name>
    <dbReference type="NCBI Taxonomy" id="93591"/>
    <lineage>
        <taxon>Eukaryota</taxon>
        <taxon>Fungi</taxon>
        <taxon>Dikarya</taxon>
        <taxon>Ascomycota</taxon>
        <taxon>Pezizomycotina</taxon>
        <taxon>Sordariomycetes</taxon>
        <taxon>Hypocreomycetidae</taxon>
        <taxon>Hypocreales</taxon>
        <taxon>Cordycipitaceae</taxon>
        <taxon>Zarea</taxon>
    </lineage>
</organism>
<evidence type="ECO:0000313" key="1">
    <source>
        <dbReference type="EMBL" id="KAJ2970376.1"/>
    </source>
</evidence>
<comment type="caution">
    <text evidence="1">The sequence shown here is derived from an EMBL/GenBank/DDBJ whole genome shotgun (WGS) entry which is preliminary data.</text>
</comment>
<keyword evidence="2" id="KW-1185">Reference proteome</keyword>
<proteinExistence type="predicted"/>
<protein>
    <submittedName>
        <fullName evidence="1">Uncharacterized protein</fullName>
    </submittedName>
</protein>
<sequence length="189" mass="20581">MSSAKNIKIGVVTCSTRSTRVNPYITQYVCDTLKKDLLDGTTLHTIDLEAQSLPLYDEPAIPAGLPKDDPTPHYQREHTRNWSTVYNWSVPASLKNALDFLYHEWTGKAAAVVSYGSRGGGRAAVHLQHILTGLKMKVTGITVPLAISLDDINECIAGGGVLGSVVLERWANEGVAETLRSAFREMCSP</sequence>
<accession>A0ACC1MVU3</accession>
<reference evidence="1" key="1">
    <citation type="submission" date="2022-08" db="EMBL/GenBank/DDBJ databases">
        <title>Genome Sequence of Lecanicillium fungicola.</title>
        <authorList>
            <person name="Buettner E."/>
        </authorList>
    </citation>
    <scope>NUCLEOTIDE SEQUENCE</scope>
    <source>
        <strain evidence="1">Babe33</strain>
    </source>
</reference>